<protein>
    <submittedName>
        <fullName evidence="1">Uncharacterized protein</fullName>
    </submittedName>
</protein>
<dbReference type="Proteomes" id="UP001465976">
    <property type="component" value="Unassembled WGS sequence"/>
</dbReference>
<gene>
    <name evidence="1" type="ORF">V5O48_015137</name>
</gene>
<organism evidence="1 2">
    <name type="scientific">Marasmius crinis-equi</name>
    <dbReference type="NCBI Taxonomy" id="585013"/>
    <lineage>
        <taxon>Eukaryota</taxon>
        <taxon>Fungi</taxon>
        <taxon>Dikarya</taxon>
        <taxon>Basidiomycota</taxon>
        <taxon>Agaricomycotina</taxon>
        <taxon>Agaricomycetes</taxon>
        <taxon>Agaricomycetidae</taxon>
        <taxon>Agaricales</taxon>
        <taxon>Marasmiineae</taxon>
        <taxon>Marasmiaceae</taxon>
        <taxon>Marasmius</taxon>
    </lineage>
</organism>
<comment type="caution">
    <text evidence="1">The sequence shown here is derived from an EMBL/GenBank/DDBJ whole genome shotgun (WGS) entry which is preliminary data.</text>
</comment>
<reference evidence="1 2" key="1">
    <citation type="submission" date="2024-02" db="EMBL/GenBank/DDBJ databases">
        <title>A draft genome for the cacao thread blight pathogen Marasmius crinis-equi.</title>
        <authorList>
            <person name="Cohen S.P."/>
            <person name="Baruah I.K."/>
            <person name="Amoako-Attah I."/>
            <person name="Bukari Y."/>
            <person name="Meinhardt L.W."/>
            <person name="Bailey B.A."/>
        </authorList>
    </citation>
    <scope>NUCLEOTIDE SEQUENCE [LARGE SCALE GENOMIC DNA]</scope>
    <source>
        <strain evidence="1 2">GH-76</strain>
    </source>
</reference>
<keyword evidence="2" id="KW-1185">Reference proteome</keyword>
<proteinExistence type="predicted"/>
<accession>A0ABR3EVM9</accession>
<sequence>MASHISRPHQPPIPHFRVTSPYASGMVYLELTGAVSKDLAGVCVWKRDLADGEIVGYVCASFEDISRQMNRLWILRASCGFNVVLTKNLADQYWFVAVGGANFKINSILVRSRDGIRDTPFTTIPTDERLTASTDTVDSMVSDMPSSWNFGAYLHYPNDRLHVENRE</sequence>
<name>A0ABR3EVM9_9AGAR</name>
<evidence type="ECO:0000313" key="1">
    <source>
        <dbReference type="EMBL" id="KAL0566861.1"/>
    </source>
</evidence>
<dbReference type="EMBL" id="JBAHYK010001747">
    <property type="protein sequence ID" value="KAL0566861.1"/>
    <property type="molecule type" value="Genomic_DNA"/>
</dbReference>
<evidence type="ECO:0000313" key="2">
    <source>
        <dbReference type="Proteomes" id="UP001465976"/>
    </source>
</evidence>